<dbReference type="InterPro" id="IPR011663">
    <property type="entry name" value="UTRA"/>
</dbReference>
<keyword evidence="1" id="KW-0805">Transcription regulation</keyword>
<organism evidence="5 6">
    <name type="scientific">Methylobacterium brachythecii</name>
    <dbReference type="NCBI Taxonomy" id="1176177"/>
    <lineage>
        <taxon>Bacteria</taxon>
        <taxon>Pseudomonadati</taxon>
        <taxon>Pseudomonadota</taxon>
        <taxon>Alphaproteobacteria</taxon>
        <taxon>Hyphomicrobiales</taxon>
        <taxon>Methylobacteriaceae</taxon>
        <taxon>Methylobacterium</taxon>
    </lineage>
</organism>
<protein>
    <submittedName>
        <fullName evidence="5">GntR family transcriptional regulator</fullName>
    </submittedName>
</protein>
<evidence type="ECO:0000256" key="2">
    <source>
        <dbReference type="ARBA" id="ARBA00023125"/>
    </source>
</evidence>
<keyword evidence="3" id="KW-0804">Transcription</keyword>
<evidence type="ECO:0000256" key="1">
    <source>
        <dbReference type="ARBA" id="ARBA00023015"/>
    </source>
</evidence>
<dbReference type="Proteomes" id="UP001156881">
    <property type="component" value="Unassembled WGS sequence"/>
</dbReference>
<dbReference type="InterPro" id="IPR050679">
    <property type="entry name" value="Bact_HTH_transcr_reg"/>
</dbReference>
<gene>
    <name evidence="5" type="ORF">GCM10007884_02530</name>
</gene>
<dbReference type="InterPro" id="IPR000524">
    <property type="entry name" value="Tscrpt_reg_HTH_GntR"/>
</dbReference>
<sequence>MANRKSAGPFRQVSTDDSTVVSLRPLDRPSLMSLLRLRNDTAMPLYQQIDEQIHALILSGALPMGSVLPAERQLAENLGVSRVTIQRAYAALRQRNLLASQGRKGFLVRARPHQVHPGMDRLKGFTEEMRELGKVPSSRIVERALVEDRSISSIFGLPSTAPLLKLTRIRYGDEVAMSREVAWYNLKAVPELAEGDLTGSVYAFLAEQTGARLVSCDQTIEATLPTAEECRIFDFDEPSPCLLIKRHSFTDTRVMIEYVEGLFRGDMYSYRLTLRT</sequence>
<comment type="caution">
    <text evidence="5">The sequence shown here is derived from an EMBL/GenBank/DDBJ whole genome shotgun (WGS) entry which is preliminary data.</text>
</comment>
<dbReference type="EMBL" id="BSPG01000001">
    <property type="protein sequence ID" value="GLS42268.1"/>
    <property type="molecule type" value="Genomic_DNA"/>
</dbReference>
<evidence type="ECO:0000259" key="4">
    <source>
        <dbReference type="PROSITE" id="PS50949"/>
    </source>
</evidence>
<feature type="domain" description="HTH gntR-type" evidence="4">
    <location>
        <begin position="43"/>
        <end position="111"/>
    </location>
</feature>
<dbReference type="SMART" id="SM00866">
    <property type="entry name" value="UTRA"/>
    <property type="match status" value="1"/>
</dbReference>
<dbReference type="InterPro" id="IPR036388">
    <property type="entry name" value="WH-like_DNA-bd_sf"/>
</dbReference>
<dbReference type="SMART" id="SM00345">
    <property type="entry name" value="HTH_GNTR"/>
    <property type="match status" value="1"/>
</dbReference>
<keyword evidence="6" id="KW-1185">Reference proteome</keyword>
<evidence type="ECO:0000256" key="3">
    <source>
        <dbReference type="ARBA" id="ARBA00023163"/>
    </source>
</evidence>
<keyword evidence="2" id="KW-0238">DNA-binding</keyword>
<dbReference type="InterPro" id="IPR028978">
    <property type="entry name" value="Chorismate_lyase_/UTRA_dom_sf"/>
</dbReference>
<proteinExistence type="predicted"/>
<reference evidence="6" key="1">
    <citation type="journal article" date="2019" name="Int. J. Syst. Evol. Microbiol.">
        <title>The Global Catalogue of Microorganisms (GCM) 10K type strain sequencing project: providing services to taxonomists for standard genome sequencing and annotation.</title>
        <authorList>
            <consortium name="The Broad Institute Genomics Platform"/>
            <consortium name="The Broad Institute Genome Sequencing Center for Infectious Disease"/>
            <person name="Wu L."/>
            <person name="Ma J."/>
        </authorList>
    </citation>
    <scope>NUCLEOTIDE SEQUENCE [LARGE SCALE GENOMIC DNA]</scope>
    <source>
        <strain evidence="6">NBRC 107710</strain>
    </source>
</reference>
<name>A0ABQ6CW17_9HYPH</name>
<dbReference type="InterPro" id="IPR036390">
    <property type="entry name" value="WH_DNA-bd_sf"/>
</dbReference>
<dbReference type="PRINTS" id="PR00035">
    <property type="entry name" value="HTHGNTR"/>
</dbReference>
<accession>A0ABQ6CW17</accession>
<dbReference type="SUPFAM" id="SSF64288">
    <property type="entry name" value="Chorismate lyase-like"/>
    <property type="match status" value="1"/>
</dbReference>
<dbReference type="PANTHER" id="PTHR44846:SF1">
    <property type="entry name" value="MANNOSYL-D-GLYCERATE TRANSPORT_METABOLISM SYSTEM REPRESSOR MNGR-RELATED"/>
    <property type="match status" value="1"/>
</dbReference>
<dbReference type="Pfam" id="PF07702">
    <property type="entry name" value="UTRA"/>
    <property type="match status" value="1"/>
</dbReference>
<dbReference type="Gene3D" id="1.10.10.10">
    <property type="entry name" value="Winged helix-like DNA-binding domain superfamily/Winged helix DNA-binding domain"/>
    <property type="match status" value="1"/>
</dbReference>
<dbReference type="PANTHER" id="PTHR44846">
    <property type="entry name" value="MANNOSYL-D-GLYCERATE TRANSPORT/METABOLISM SYSTEM REPRESSOR MNGR-RELATED"/>
    <property type="match status" value="1"/>
</dbReference>
<evidence type="ECO:0000313" key="6">
    <source>
        <dbReference type="Proteomes" id="UP001156881"/>
    </source>
</evidence>
<dbReference type="Pfam" id="PF00392">
    <property type="entry name" value="GntR"/>
    <property type="match status" value="1"/>
</dbReference>
<dbReference type="CDD" id="cd07377">
    <property type="entry name" value="WHTH_GntR"/>
    <property type="match status" value="1"/>
</dbReference>
<dbReference type="SUPFAM" id="SSF46785">
    <property type="entry name" value="Winged helix' DNA-binding domain"/>
    <property type="match status" value="1"/>
</dbReference>
<dbReference type="Gene3D" id="3.40.1410.10">
    <property type="entry name" value="Chorismate lyase-like"/>
    <property type="match status" value="1"/>
</dbReference>
<evidence type="ECO:0000313" key="5">
    <source>
        <dbReference type="EMBL" id="GLS42268.1"/>
    </source>
</evidence>
<dbReference type="PROSITE" id="PS50949">
    <property type="entry name" value="HTH_GNTR"/>
    <property type="match status" value="1"/>
</dbReference>